<keyword evidence="7 10" id="KW-0472">Membrane</keyword>
<proteinExistence type="evidence at transcript level"/>
<evidence type="ECO:0000256" key="10">
    <source>
        <dbReference type="RuleBase" id="RU351113"/>
    </source>
</evidence>
<protein>
    <recommendedName>
        <fullName evidence="10">Odorant receptor</fullName>
    </recommendedName>
</protein>
<keyword evidence="5 10" id="KW-0552">Olfaction</keyword>
<dbReference type="PANTHER" id="PTHR21137">
    <property type="entry name" value="ODORANT RECEPTOR"/>
    <property type="match status" value="1"/>
</dbReference>
<evidence type="ECO:0000256" key="1">
    <source>
        <dbReference type="ARBA" id="ARBA00004651"/>
    </source>
</evidence>
<reference evidence="11" key="1">
    <citation type="journal article" date="2015" name="PLoS ONE">
        <title>Chemosensory Gene Families in Adult Antennae of Anomala corpulenta Motschulsky (Coleoptera: Scarabaeidae: Rutelinae).</title>
        <authorList>
            <person name="Li X."/>
            <person name="Ju Q."/>
            <person name="Jie W."/>
            <person name="Li F."/>
            <person name="Jiang X."/>
            <person name="Hu J."/>
            <person name="Qu M."/>
        </authorList>
    </citation>
    <scope>NUCLEOTIDE SEQUENCE</scope>
</reference>
<evidence type="ECO:0000256" key="8">
    <source>
        <dbReference type="ARBA" id="ARBA00023170"/>
    </source>
</evidence>
<dbReference type="PANTHER" id="PTHR21137:SF35">
    <property type="entry name" value="ODORANT RECEPTOR 19A-RELATED"/>
    <property type="match status" value="1"/>
</dbReference>
<keyword evidence="2" id="KW-1003">Cell membrane</keyword>
<evidence type="ECO:0000313" key="11">
    <source>
        <dbReference type="EMBL" id="AKC58542.1"/>
    </source>
</evidence>
<gene>
    <name evidence="11" type="primary">OR7</name>
</gene>
<dbReference type="InterPro" id="IPR004117">
    <property type="entry name" value="7tm6_olfct_rcpt"/>
</dbReference>
<dbReference type="GO" id="GO:0007165">
    <property type="term" value="P:signal transduction"/>
    <property type="evidence" value="ECO:0007669"/>
    <property type="project" value="UniProtKB-KW"/>
</dbReference>
<evidence type="ECO:0000256" key="4">
    <source>
        <dbReference type="ARBA" id="ARBA00022692"/>
    </source>
</evidence>
<feature type="transmembrane region" description="Helical" evidence="10">
    <location>
        <begin position="304"/>
        <end position="324"/>
    </location>
</feature>
<evidence type="ECO:0000256" key="9">
    <source>
        <dbReference type="ARBA" id="ARBA00023224"/>
    </source>
</evidence>
<feature type="transmembrane region" description="Helical" evidence="10">
    <location>
        <begin position="171"/>
        <end position="190"/>
    </location>
</feature>
<dbReference type="Pfam" id="PF02949">
    <property type="entry name" value="7tm_6"/>
    <property type="match status" value="1"/>
</dbReference>
<feature type="transmembrane region" description="Helical" evidence="10">
    <location>
        <begin position="131"/>
        <end position="150"/>
    </location>
</feature>
<accession>A0A0E3U2J7</accession>
<feature type="transmembrane region" description="Helical" evidence="10">
    <location>
        <begin position="366"/>
        <end position="389"/>
    </location>
</feature>
<dbReference type="GO" id="GO:0005886">
    <property type="term" value="C:plasma membrane"/>
    <property type="evidence" value="ECO:0007669"/>
    <property type="project" value="UniProtKB-SubCell"/>
</dbReference>
<comment type="caution">
    <text evidence="10">Lacks conserved residue(s) required for the propagation of feature annotation.</text>
</comment>
<evidence type="ECO:0000256" key="7">
    <source>
        <dbReference type="ARBA" id="ARBA00023136"/>
    </source>
</evidence>
<feature type="transmembrane region" description="Helical" evidence="10">
    <location>
        <begin position="40"/>
        <end position="61"/>
    </location>
</feature>
<keyword evidence="3 10" id="KW-0716">Sensory transduction</keyword>
<evidence type="ECO:0000256" key="3">
    <source>
        <dbReference type="ARBA" id="ARBA00022606"/>
    </source>
</evidence>
<name>A0A0E3U2J7_9SCAR</name>
<keyword evidence="4 10" id="KW-0812">Transmembrane</keyword>
<evidence type="ECO:0000256" key="5">
    <source>
        <dbReference type="ARBA" id="ARBA00022725"/>
    </source>
</evidence>
<dbReference type="GO" id="GO:0005549">
    <property type="term" value="F:odorant binding"/>
    <property type="evidence" value="ECO:0007669"/>
    <property type="project" value="InterPro"/>
</dbReference>
<feature type="transmembrane region" description="Helical" evidence="10">
    <location>
        <begin position="271"/>
        <end position="292"/>
    </location>
</feature>
<dbReference type="EMBL" id="KM251661">
    <property type="protein sequence ID" value="AKC58542.1"/>
    <property type="molecule type" value="mRNA"/>
</dbReference>
<comment type="subcellular location">
    <subcellularLocation>
        <location evidence="1 10">Cell membrane</location>
        <topology evidence="1 10">Multi-pass membrane protein</topology>
    </subcellularLocation>
</comment>
<feature type="transmembrane region" description="Helical" evidence="10">
    <location>
        <begin position="73"/>
        <end position="91"/>
    </location>
</feature>
<keyword evidence="9 10" id="KW-0807">Transducer</keyword>
<evidence type="ECO:0000256" key="2">
    <source>
        <dbReference type="ARBA" id="ARBA00022475"/>
    </source>
</evidence>
<dbReference type="AlphaFoldDB" id="A0A0E3U2J7"/>
<feature type="transmembrane region" description="Helical" evidence="10">
    <location>
        <begin position="196"/>
        <end position="218"/>
    </location>
</feature>
<keyword evidence="6 10" id="KW-1133">Transmembrane helix</keyword>
<sequence>MSLRDEKDPEILSDYFWFHKLVLKICGVSFKEQENLIYKIYSRFVQCLIGFLIFGEIYTIILSRNDLQLMAEIISVSTSHFLGLFKLSVLWKNRASIADALNALHTGVFLPNSRRSGLSEKILIKNCITKVYMLIAFHSATLVATVFNIIGSSLVTKFKFDDYELWKMPWIPFRLFPITTTIVYYTIYVYQTVTLILFACIIITTDLMVVAVLVHITTQFHILASVMRTLVENNSVNYISEQYDLYLRKKLKYAAYYHQELIKLTDRFEELFNMLVLAIFMGNCIVLCFGMYLMSSGELELNQLISEFTYLITVVMQIFLYCYYGNMITEASDAISFACYETDFVGTDLRFQKGLLLIMMRSQRPIVLTAGKFAQISLAAFVAILRASYSYFMVIKSSSVEA</sequence>
<organism evidence="11">
    <name type="scientific">Anomala corpulenta</name>
    <dbReference type="NCBI Taxonomy" id="931571"/>
    <lineage>
        <taxon>Eukaryota</taxon>
        <taxon>Metazoa</taxon>
        <taxon>Ecdysozoa</taxon>
        <taxon>Arthropoda</taxon>
        <taxon>Hexapoda</taxon>
        <taxon>Insecta</taxon>
        <taxon>Pterygota</taxon>
        <taxon>Neoptera</taxon>
        <taxon>Endopterygota</taxon>
        <taxon>Coleoptera</taxon>
        <taxon>Polyphaga</taxon>
        <taxon>Scarabaeiformia</taxon>
        <taxon>Scarabaeidae</taxon>
        <taxon>Rutelinae</taxon>
        <taxon>Anomala</taxon>
    </lineage>
</organism>
<keyword evidence="8 10" id="KW-0675">Receptor</keyword>
<comment type="similarity">
    <text evidence="10">Belongs to the insect chemoreceptor superfamily. Heteromeric odorant receptor channel (TC 1.A.69) family.</text>
</comment>
<evidence type="ECO:0000256" key="6">
    <source>
        <dbReference type="ARBA" id="ARBA00022989"/>
    </source>
</evidence>
<dbReference type="GO" id="GO:0004984">
    <property type="term" value="F:olfactory receptor activity"/>
    <property type="evidence" value="ECO:0007669"/>
    <property type="project" value="InterPro"/>
</dbReference>